<gene>
    <name evidence="2" type="ORF">JY651_29425</name>
</gene>
<dbReference type="RefSeq" id="WP_206721018.1">
    <property type="nucleotide sequence ID" value="NZ_CP071090.1"/>
</dbReference>
<name>A0ABX7NM54_9BACT</name>
<keyword evidence="3" id="KW-1185">Reference proteome</keyword>
<proteinExistence type="predicted"/>
<reference evidence="2 3" key="1">
    <citation type="submission" date="2021-02" db="EMBL/GenBank/DDBJ databases">
        <title>De Novo genome assembly of isolated myxobacteria.</title>
        <authorList>
            <person name="Stevens D.C."/>
        </authorList>
    </citation>
    <scope>NUCLEOTIDE SEQUENCE [LARGE SCALE GENOMIC DNA]</scope>
    <source>
        <strain evidence="3">SCPEA02</strain>
    </source>
</reference>
<sequence>MLAEPKWVGFLKIRSKSSGQWTTPTTANRQWKSTFNYVAPVEVTMLSESNFALVELKPGTFNINVVDDSTFQGMSVLTYVARCLSATSSSYSFMNFPTDNSYTFHPTPFIGVYCAGFATQPEGRTPVQVGWYTYNTNSYSSLFTFTPPALNEPLRLHATRHFTTVNGALVSSVPEPLPYGSTPVEWDFEWDLRPEETDVDLVLSAEDHDTWLPKATIPGSGPVSLTGEPSQIAPGSTIVLKAEVIPRDPASSTAMKQMTFNLVSSELPGIAMNWQTSQLAEPPLFEANPADLRFDSDKNTSRGLEYVSETTVQTPESTALMEATAEVSSYDFGGFGEAFVLGLSTNDRFVISRLKDPSVPPGSLPAIIDGRLLLPKRASDSIIADSWKQSMGTTLKSDNDDTESLPSPLGTGGTGHHGDGLSQFEEYRGFVLKGAHFRSDPTEVDYFLRNETGAAFVPGISLFSSLTHIKVHDVGPYDFPSVSRIINANHSGGVHNNLQRAVIIKSEFNKYSKSTAHGIVGTPKDVLYIGIATTTPPADLKFVVAHELAHSANVPHHGEGGIIEAKWTLDNSTGTVTEYPDSPAGMSCGRINAIRGTPDPLTDEQYVFIGGRCQESNKSSVFSGAHDCIMRTPANAHIPMEGGHRHERIVITESYGNTLCTSSDGTGFNSPPNSRYGSAMNGRGECAQKVCVNDGHVHPTPTAIGLCTPYREVASTVTCPPPTP</sequence>
<accession>A0ABX7NM54</accession>
<protein>
    <submittedName>
        <fullName evidence="2">Uncharacterized protein</fullName>
    </submittedName>
</protein>
<feature type="region of interest" description="Disordered" evidence="1">
    <location>
        <begin position="393"/>
        <end position="418"/>
    </location>
</feature>
<evidence type="ECO:0000313" key="3">
    <source>
        <dbReference type="Proteomes" id="UP000662747"/>
    </source>
</evidence>
<evidence type="ECO:0000256" key="1">
    <source>
        <dbReference type="SAM" id="MobiDB-lite"/>
    </source>
</evidence>
<dbReference type="Proteomes" id="UP000662747">
    <property type="component" value="Chromosome"/>
</dbReference>
<dbReference type="EMBL" id="CP071090">
    <property type="protein sequence ID" value="QSQ19434.1"/>
    <property type="molecule type" value="Genomic_DNA"/>
</dbReference>
<organism evidence="2 3">
    <name type="scientific">Pyxidicoccus parkwayensis</name>
    <dbReference type="NCBI Taxonomy" id="2813578"/>
    <lineage>
        <taxon>Bacteria</taxon>
        <taxon>Pseudomonadati</taxon>
        <taxon>Myxococcota</taxon>
        <taxon>Myxococcia</taxon>
        <taxon>Myxococcales</taxon>
        <taxon>Cystobacterineae</taxon>
        <taxon>Myxococcaceae</taxon>
        <taxon>Pyxidicoccus</taxon>
    </lineage>
</organism>
<evidence type="ECO:0000313" key="2">
    <source>
        <dbReference type="EMBL" id="QSQ19434.1"/>
    </source>
</evidence>